<evidence type="ECO:0000256" key="1">
    <source>
        <dbReference type="SAM" id="MobiDB-lite"/>
    </source>
</evidence>
<organism evidence="2 3">
    <name type="scientific">Citricoccus muralis</name>
    <dbReference type="NCBI Taxonomy" id="169134"/>
    <lineage>
        <taxon>Bacteria</taxon>
        <taxon>Bacillati</taxon>
        <taxon>Actinomycetota</taxon>
        <taxon>Actinomycetes</taxon>
        <taxon>Micrococcales</taxon>
        <taxon>Micrococcaceae</taxon>
        <taxon>Citricoccus</taxon>
    </lineage>
</organism>
<reference evidence="2 3" key="1">
    <citation type="submission" date="2023-04" db="EMBL/GenBank/DDBJ databases">
        <title>Funneling lignin-derived compounds into biodiesel using alkali-halophilic Citricoccus sp. P2.</title>
        <authorList>
            <person name="Luo C.-B."/>
        </authorList>
    </citation>
    <scope>NUCLEOTIDE SEQUENCE [LARGE SCALE GENOMIC DNA]</scope>
    <source>
        <strain evidence="2 3">P2</strain>
    </source>
</reference>
<accession>A0ABY8HA36</accession>
<proteinExistence type="predicted"/>
<feature type="compositionally biased region" description="Basic residues" evidence="1">
    <location>
        <begin position="19"/>
        <end position="28"/>
    </location>
</feature>
<keyword evidence="3" id="KW-1185">Reference proteome</keyword>
<sequence>MFLIRQGQDVHISLTALGRRRSTHHRKPSLMTPFLTPPPGPAASTAPQRSDVAGLLATAAFAAALLSPLRHYVGPQKKVQRDKIKHDSFPISTYPMFSADRAGRIVVPHVVGETADGERINLSYRLYGTGGLNQVRKQVARAVRQGHADTVAQNYADALHRYCNPEEISEVLVVRSRFIFSDYFAGDRRPFAENVHARCAPGGTATLCSPGILARPDSDTSMKDR</sequence>
<dbReference type="RefSeq" id="WP_278159192.1">
    <property type="nucleotide sequence ID" value="NZ_CP121252.1"/>
</dbReference>
<dbReference type="Proteomes" id="UP001219037">
    <property type="component" value="Chromosome"/>
</dbReference>
<gene>
    <name evidence="2" type="ORF">P8192_05585</name>
</gene>
<feature type="region of interest" description="Disordered" evidence="1">
    <location>
        <begin position="19"/>
        <end position="47"/>
    </location>
</feature>
<name>A0ABY8HA36_9MICC</name>
<dbReference type="EMBL" id="CP121252">
    <property type="protein sequence ID" value="WFP17575.1"/>
    <property type="molecule type" value="Genomic_DNA"/>
</dbReference>
<evidence type="ECO:0000313" key="2">
    <source>
        <dbReference type="EMBL" id="WFP17575.1"/>
    </source>
</evidence>
<evidence type="ECO:0000313" key="3">
    <source>
        <dbReference type="Proteomes" id="UP001219037"/>
    </source>
</evidence>
<protein>
    <submittedName>
        <fullName evidence="2">Uncharacterized protein</fullName>
    </submittedName>
</protein>